<dbReference type="PANTHER" id="PTHR11802:SF113">
    <property type="entry name" value="SERINE CARBOXYPEPTIDASE CTSA-4.1"/>
    <property type="match status" value="1"/>
</dbReference>
<feature type="signal peptide" evidence="7">
    <location>
        <begin position="1"/>
        <end position="21"/>
    </location>
</feature>
<dbReference type="GO" id="GO:0004185">
    <property type="term" value="F:serine-type carboxypeptidase activity"/>
    <property type="evidence" value="ECO:0007669"/>
    <property type="project" value="UniProtKB-UniRule"/>
</dbReference>
<reference evidence="8" key="1">
    <citation type="submission" date="2020-11" db="EMBL/GenBank/DDBJ databases">
        <authorList>
            <consortium name="DOE Joint Genome Institute"/>
            <person name="Ahrendt S."/>
            <person name="Riley R."/>
            <person name="Andreopoulos W."/>
            <person name="Labutti K."/>
            <person name="Pangilinan J."/>
            <person name="Ruiz-Duenas F.J."/>
            <person name="Barrasa J.M."/>
            <person name="Sanchez-Garcia M."/>
            <person name="Camarero S."/>
            <person name="Miyauchi S."/>
            <person name="Serrano A."/>
            <person name="Linde D."/>
            <person name="Babiker R."/>
            <person name="Drula E."/>
            <person name="Ayuso-Fernandez I."/>
            <person name="Pacheco R."/>
            <person name="Padilla G."/>
            <person name="Ferreira P."/>
            <person name="Barriuso J."/>
            <person name="Kellner H."/>
            <person name="Castanera R."/>
            <person name="Alfaro M."/>
            <person name="Ramirez L."/>
            <person name="Pisabarro A.G."/>
            <person name="Kuo A."/>
            <person name="Tritt A."/>
            <person name="Lipzen A."/>
            <person name="He G."/>
            <person name="Yan M."/>
            <person name="Ng V."/>
            <person name="Cullen D."/>
            <person name="Martin F."/>
            <person name="Rosso M.-N."/>
            <person name="Henrissat B."/>
            <person name="Hibbett D."/>
            <person name="Martinez A.T."/>
            <person name="Grigoriev I.V."/>
        </authorList>
    </citation>
    <scope>NUCLEOTIDE SEQUENCE</scope>
    <source>
        <strain evidence="8">CIRM-BRFM 674</strain>
    </source>
</reference>
<dbReference type="InterPro" id="IPR001563">
    <property type="entry name" value="Peptidase_S10"/>
</dbReference>
<dbReference type="EMBL" id="MU155336">
    <property type="protein sequence ID" value="KAF9475350.1"/>
    <property type="molecule type" value="Genomic_DNA"/>
</dbReference>
<evidence type="ECO:0000256" key="1">
    <source>
        <dbReference type="ARBA" id="ARBA00009431"/>
    </source>
</evidence>
<evidence type="ECO:0000256" key="2">
    <source>
        <dbReference type="ARBA" id="ARBA00022645"/>
    </source>
</evidence>
<keyword evidence="2 7" id="KW-0121">Carboxypeptidase</keyword>
<accession>A0A9P5YV99</accession>
<dbReference type="InterPro" id="IPR018202">
    <property type="entry name" value="Ser_caboxypep_ser_AS"/>
</dbReference>
<keyword evidence="9" id="KW-1185">Reference proteome</keyword>
<dbReference type="InterPro" id="IPR033124">
    <property type="entry name" value="Ser_caboxypep_his_AS"/>
</dbReference>
<evidence type="ECO:0000256" key="6">
    <source>
        <dbReference type="ARBA" id="ARBA00023180"/>
    </source>
</evidence>
<evidence type="ECO:0000313" key="8">
    <source>
        <dbReference type="EMBL" id="KAF9475350.1"/>
    </source>
</evidence>
<keyword evidence="6" id="KW-0325">Glycoprotein</keyword>
<protein>
    <recommendedName>
        <fullName evidence="7">Carboxypeptidase</fullName>
        <ecNumber evidence="7">3.4.16.-</ecNumber>
    </recommendedName>
</protein>
<dbReference type="GO" id="GO:0000324">
    <property type="term" value="C:fungal-type vacuole"/>
    <property type="evidence" value="ECO:0007669"/>
    <property type="project" value="TreeGrafter"/>
</dbReference>
<evidence type="ECO:0000256" key="7">
    <source>
        <dbReference type="RuleBase" id="RU361156"/>
    </source>
</evidence>
<proteinExistence type="inferred from homology"/>
<dbReference type="PROSITE" id="PS00560">
    <property type="entry name" value="CARBOXYPEPT_SER_HIS"/>
    <property type="match status" value="1"/>
</dbReference>
<dbReference type="AlphaFoldDB" id="A0A9P5YV99"/>
<dbReference type="Proteomes" id="UP000807469">
    <property type="component" value="Unassembled WGS sequence"/>
</dbReference>
<dbReference type="PROSITE" id="PS00131">
    <property type="entry name" value="CARBOXYPEPT_SER_SER"/>
    <property type="match status" value="1"/>
</dbReference>
<gene>
    <name evidence="8" type="ORF">BDN70DRAFT_883832</name>
</gene>
<feature type="chain" id="PRO_5040535480" description="Carboxypeptidase" evidence="7">
    <location>
        <begin position="22"/>
        <end position="492"/>
    </location>
</feature>
<dbReference type="EC" id="3.4.16.-" evidence="7"/>
<comment type="similarity">
    <text evidence="1 7">Belongs to the peptidase S10 family.</text>
</comment>
<evidence type="ECO:0000256" key="3">
    <source>
        <dbReference type="ARBA" id="ARBA00022670"/>
    </source>
</evidence>
<dbReference type="Pfam" id="PF00450">
    <property type="entry name" value="Peptidase_S10"/>
    <property type="match status" value="1"/>
</dbReference>
<dbReference type="Gene3D" id="3.40.50.1820">
    <property type="entry name" value="alpha/beta hydrolase"/>
    <property type="match status" value="1"/>
</dbReference>
<comment type="caution">
    <text evidence="8">The sequence shown here is derived from an EMBL/GenBank/DDBJ whole genome shotgun (WGS) entry which is preliminary data.</text>
</comment>
<dbReference type="OrthoDB" id="443318at2759"/>
<dbReference type="GO" id="GO:0006508">
    <property type="term" value="P:proteolysis"/>
    <property type="evidence" value="ECO:0007669"/>
    <property type="project" value="UniProtKB-KW"/>
</dbReference>
<evidence type="ECO:0000256" key="4">
    <source>
        <dbReference type="ARBA" id="ARBA00022729"/>
    </source>
</evidence>
<name>A0A9P5YV99_9AGAR</name>
<sequence>MLLRHLTSWVIYSLTLTSASAWVSGPIPGTQQSFDSGLFTPIESLARLSSTKFTTLAHPFFPQHSVRIKKSHFCDETVNAYTGYIDIQARHLFFYFFESRNDPATDDVIFWTNGGPGCSSSLGLFMELGPCRVSSNNTTVFHQESWNTNANVFFVDQPIGVGFSYADYGEYVSTSEEAAKDMAAFVAIFFEHFVQFKGRAFHMSGESYGGRYLPLFASAVYDQNVHLKKAGLTPINLKSAIIGNGMTDAFKMILSYYDMACTPASVNPVVDIGACVAMKATAQRCEKWMKASCQDQYDAISCGAAFAYCRTSIGMPFLATGLNVYDVSKPCKGEPSDLCYPQTRVIRNYLDNKWVRQLIGVDSTITSNFTSCNTEVQKAFLATQDMLHPTADYIASLLERGVRVLIYVGSYDWVCNHVGNERWTLALDWNGRAEFASQSLRDWIVDGKPAGKTRSAKGFTFATVTGAGHMVPFDKPKESLQLIQRWIAGKDL</sequence>
<keyword evidence="3 7" id="KW-0645">Protease</keyword>
<dbReference type="PRINTS" id="PR00724">
    <property type="entry name" value="CRBOXYPTASEC"/>
</dbReference>
<evidence type="ECO:0000256" key="5">
    <source>
        <dbReference type="ARBA" id="ARBA00022801"/>
    </source>
</evidence>
<keyword evidence="4 7" id="KW-0732">Signal</keyword>
<dbReference type="PANTHER" id="PTHR11802">
    <property type="entry name" value="SERINE PROTEASE FAMILY S10 SERINE CARBOXYPEPTIDASE"/>
    <property type="match status" value="1"/>
</dbReference>
<organism evidence="8 9">
    <name type="scientific">Pholiota conissans</name>
    <dbReference type="NCBI Taxonomy" id="109636"/>
    <lineage>
        <taxon>Eukaryota</taxon>
        <taxon>Fungi</taxon>
        <taxon>Dikarya</taxon>
        <taxon>Basidiomycota</taxon>
        <taxon>Agaricomycotina</taxon>
        <taxon>Agaricomycetes</taxon>
        <taxon>Agaricomycetidae</taxon>
        <taxon>Agaricales</taxon>
        <taxon>Agaricineae</taxon>
        <taxon>Strophariaceae</taxon>
        <taxon>Pholiota</taxon>
    </lineage>
</organism>
<dbReference type="Gene3D" id="1.10.287.410">
    <property type="match status" value="1"/>
</dbReference>
<dbReference type="FunFam" id="3.40.50.1820:FF:000226">
    <property type="entry name" value="Carboxypeptidase"/>
    <property type="match status" value="1"/>
</dbReference>
<dbReference type="InterPro" id="IPR029058">
    <property type="entry name" value="AB_hydrolase_fold"/>
</dbReference>
<keyword evidence="5 7" id="KW-0378">Hydrolase</keyword>
<dbReference type="SUPFAM" id="SSF53474">
    <property type="entry name" value="alpha/beta-Hydrolases"/>
    <property type="match status" value="1"/>
</dbReference>
<evidence type="ECO:0000313" key="9">
    <source>
        <dbReference type="Proteomes" id="UP000807469"/>
    </source>
</evidence>